<feature type="compositionally biased region" description="Basic residues" evidence="1">
    <location>
        <begin position="67"/>
        <end position="79"/>
    </location>
</feature>
<evidence type="ECO:0000313" key="2">
    <source>
        <dbReference type="EMBL" id="MQM09093.1"/>
    </source>
</evidence>
<feature type="region of interest" description="Disordered" evidence="1">
    <location>
        <begin position="37"/>
        <end position="92"/>
    </location>
</feature>
<dbReference type="AlphaFoldDB" id="A0A843WCQ9"/>
<proteinExistence type="predicted"/>
<evidence type="ECO:0000313" key="3">
    <source>
        <dbReference type="Proteomes" id="UP000652761"/>
    </source>
</evidence>
<organism evidence="2 3">
    <name type="scientific">Colocasia esculenta</name>
    <name type="common">Wild taro</name>
    <name type="synonym">Arum esculentum</name>
    <dbReference type="NCBI Taxonomy" id="4460"/>
    <lineage>
        <taxon>Eukaryota</taxon>
        <taxon>Viridiplantae</taxon>
        <taxon>Streptophyta</taxon>
        <taxon>Embryophyta</taxon>
        <taxon>Tracheophyta</taxon>
        <taxon>Spermatophyta</taxon>
        <taxon>Magnoliopsida</taxon>
        <taxon>Liliopsida</taxon>
        <taxon>Araceae</taxon>
        <taxon>Aroideae</taxon>
        <taxon>Colocasieae</taxon>
        <taxon>Colocasia</taxon>
    </lineage>
</organism>
<reference evidence="2" key="1">
    <citation type="submission" date="2017-07" db="EMBL/GenBank/DDBJ databases">
        <title>Taro Niue Genome Assembly and Annotation.</title>
        <authorList>
            <person name="Atibalentja N."/>
            <person name="Keating K."/>
            <person name="Fields C.J."/>
        </authorList>
    </citation>
    <scope>NUCLEOTIDE SEQUENCE</scope>
    <source>
        <strain evidence="2">Niue_2</strain>
        <tissue evidence="2">Leaf</tissue>
    </source>
</reference>
<protein>
    <submittedName>
        <fullName evidence="2">Uncharacterized protein</fullName>
    </submittedName>
</protein>
<gene>
    <name evidence="2" type="ORF">Taro_041959</name>
</gene>
<feature type="compositionally biased region" description="Basic and acidic residues" evidence="1">
    <location>
        <begin position="55"/>
        <end position="66"/>
    </location>
</feature>
<comment type="caution">
    <text evidence="2">The sequence shown here is derived from an EMBL/GenBank/DDBJ whole genome shotgun (WGS) entry which is preliminary data.</text>
</comment>
<accession>A0A843WCQ9</accession>
<keyword evidence="3" id="KW-1185">Reference proteome</keyword>
<evidence type="ECO:0000256" key="1">
    <source>
        <dbReference type="SAM" id="MobiDB-lite"/>
    </source>
</evidence>
<name>A0A843WCQ9_COLES</name>
<sequence length="92" mass="10428">MTRCCRHANLAPPRAPLSKPRFPLSTRVCQLEHARIPEHSLKGSRAWGSQATETTSERDKPSSTKHRENRRGKHNKNHAKLLACNPRQAQQA</sequence>
<feature type="region of interest" description="Disordered" evidence="1">
    <location>
        <begin position="1"/>
        <end position="22"/>
    </location>
</feature>
<dbReference type="Proteomes" id="UP000652761">
    <property type="component" value="Unassembled WGS sequence"/>
</dbReference>
<dbReference type="EMBL" id="NMUH01004288">
    <property type="protein sequence ID" value="MQM09093.1"/>
    <property type="molecule type" value="Genomic_DNA"/>
</dbReference>